<dbReference type="GeneID" id="84591557"/>
<dbReference type="VEuPathDB" id="FungiDB:An08g00110"/>
<accession>A0AAJ8DZ72</accession>
<dbReference type="KEGG" id="ang:An08g00110"/>
<reference evidence="1" key="2">
    <citation type="submission" date="2025-08" db="UniProtKB">
        <authorList>
            <consortium name="RefSeq"/>
        </authorList>
    </citation>
    <scope>IDENTIFICATION</scope>
</reference>
<reference evidence="1" key="1">
    <citation type="submission" date="2025-02" db="EMBL/GenBank/DDBJ databases">
        <authorList>
            <consortium name="NCBI Genome Project"/>
        </authorList>
    </citation>
    <scope>NUCLEOTIDE SEQUENCE</scope>
</reference>
<proteinExistence type="predicted"/>
<evidence type="ECO:0000313" key="1">
    <source>
        <dbReference type="RefSeq" id="XP_059601117.1"/>
    </source>
</evidence>
<sequence>MPEMAKKIHDVQLATIQHFVIDIPVDPVTLLDRADDSSPANPMRVRLSPQALCSLPKDVRGRIICSPQTNSAYLMIQRPGGSSCLKTGIRTRVAGIGESFGGFWVVESGVCSSGKVKFAAFAFG</sequence>
<name>A0AAJ8DZ72_ASPNG</name>
<gene>
    <name evidence="1" type="ORF">An08g00110</name>
</gene>
<protein>
    <submittedName>
        <fullName evidence="1">Uncharacterized protein</fullName>
    </submittedName>
</protein>
<dbReference type="RefSeq" id="XP_059601117.1">
    <property type="nucleotide sequence ID" value="XM_059748764.1"/>
</dbReference>
<dbReference type="AlphaFoldDB" id="A0AAJ8DZ72"/>
<organism evidence="1">
    <name type="scientific">Aspergillus niger</name>
    <dbReference type="NCBI Taxonomy" id="5061"/>
    <lineage>
        <taxon>Eukaryota</taxon>
        <taxon>Fungi</taxon>
        <taxon>Dikarya</taxon>
        <taxon>Ascomycota</taxon>
        <taxon>Pezizomycotina</taxon>
        <taxon>Eurotiomycetes</taxon>
        <taxon>Eurotiomycetidae</taxon>
        <taxon>Eurotiales</taxon>
        <taxon>Aspergillaceae</taxon>
        <taxon>Aspergillus</taxon>
        <taxon>Aspergillus subgen. Circumdati</taxon>
    </lineage>
</organism>